<sequence>MKLYPQKTLAYSICFVVVTFLLNLSCNKDVDTLHDAVLNKTAPVIDSEIDAPVEVAEEQVIELIEEAVDSVEVESRTAIFYPIHDAYIQNGIGYNEAVIRLQEEQRKSYLMFDLSPIDSIGGDIISANLEFVIHLDDGNGEIDVFKGESNDWTETELSEKSAPEQGVQLGVVDQEYRIENTISIALDTTHLEPSLSTLVLDHKDGDDLAFSAKEDINSPGSALVIEYTVPVGSDLITFNEPDPITEENLPTETNEENETKEEEVVEEEVIEEEVVEEEVIEEEVIEEEVVEEEIIEEEVIEEEVVEEEVIEEEVIEEEVVEEEV</sequence>
<comment type="caution">
    <text evidence="2">The sequence shown here is derived from an EMBL/GenBank/DDBJ whole genome shotgun (WGS) entry which is preliminary data.</text>
</comment>
<reference evidence="3" key="1">
    <citation type="submission" date="2023-07" db="EMBL/GenBank/DDBJ databases">
        <title>Zobellia barbeyronii sp. nov., a new marine flavobacterium, isolated from green and red algae.</title>
        <authorList>
            <person name="Nedashkovskaya O.I."/>
            <person name="Otstavnykh N."/>
            <person name="Zhukova N."/>
            <person name="Guzev K."/>
            <person name="Chausova V."/>
            <person name="Tekutyeva L."/>
            <person name="Mikhailov V."/>
            <person name="Isaeva M."/>
        </authorList>
    </citation>
    <scope>NUCLEOTIDE SEQUENCE [LARGE SCALE GENOMIC DNA]</scope>
    <source>
        <strain evidence="3">KMM 6746</strain>
    </source>
</reference>
<keyword evidence="3" id="KW-1185">Reference proteome</keyword>
<organism evidence="2 3">
    <name type="scientific">Zobellia barbeyronii</name>
    <dbReference type="NCBI Taxonomy" id="2748009"/>
    <lineage>
        <taxon>Bacteria</taxon>
        <taxon>Pseudomonadati</taxon>
        <taxon>Bacteroidota</taxon>
        <taxon>Flavobacteriia</taxon>
        <taxon>Flavobacteriales</taxon>
        <taxon>Flavobacteriaceae</taxon>
        <taxon>Zobellia</taxon>
    </lineage>
</organism>
<evidence type="ECO:0000256" key="1">
    <source>
        <dbReference type="SAM" id="MobiDB-lite"/>
    </source>
</evidence>
<gene>
    <name evidence="2" type="ORF">HW347_19920</name>
</gene>
<feature type="region of interest" description="Disordered" evidence="1">
    <location>
        <begin position="304"/>
        <end position="324"/>
    </location>
</feature>
<feature type="non-terminal residue" evidence="2">
    <location>
        <position position="324"/>
    </location>
</feature>
<dbReference type="EMBL" id="JACATN010000008">
    <property type="protein sequence ID" value="MBT2163549.1"/>
    <property type="molecule type" value="Genomic_DNA"/>
</dbReference>
<proteinExistence type="predicted"/>
<name>A0ABS5WJH9_9FLAO</name>
<protein>
    <recommendedName>
        <fullName evidence="4">DNRLRE domain-containing protein</fullName>
    </recommendedName>
</protein>
<accession>A0ABS5WJH9</accession>
<feature type="region of interest" description="Disordered" evidence="1">
    <location>
        <begin position="242"/>
        <end position="279"/>
    </location>
</feature>
<evidence type="ECO:0000313" key="2">
    <source>
        <dbReference type="EMBL" id="MBT2163549.1"/>
    </source>
</evidence>
<dbReference type="Proteomes" id="UP000740413">
    <property type="component" value="Unassembled WGS sequence"/>
</dbReference>
<evidence type="ECO:0008006" key="4">
    <source>
        <dbReference type="Google" id="ProtNLM"/>
    </source>
</evidence>
<evidence type="ECO:0000313" key="3">
    <source>
        <dbReference type="Proteomes" id="UP000740413"/>
    </source>
</evidence>
<feature type="compositionally biased region" description="Acidic residues" evidence="1">
    <location>
        <begin position="253"/>
        <end position="279"/>
    </location>
</feature>